<dbReference type="PANTHER" id="PTHR13812">
    <property type="entry name" value="KETIMINE REDUCTASE MU-CRYSTALLIN"/>
    <property type="match status" value="1"/>
</dbReference>
<proteinExistence type="predicted"/>
<evidence type="ECO:0000313" key="1">
    <source>
        <dbReference type="EMBL" id="BAN90068.1"/>
    </source>
</evidence>
<dbReference type="EC" id="4.3.1.12" evidence="1"/>
<keyword evidence="2" id="KW-1185">Reference proteome</keyword>
<dbReference type="SUPFAM" id="SSF51735">
    <property type="entry name" value="NAD(P)-binding Rossmann-fold domains"/>
    <property type="match status" value="1"/>
</dbReference>
<dbReference type="GO" id="GO:0008473">
    <property type="term" value="F:ornithine cyclodeaminase activity"/>
    <property type="evidence" value="ECO:0007669"/>
    <property type="project" value="UniProtKB-EC"/>
</dbReference>
<dbReference type="GeneID" id="17110040"/>
<dbReference type="eggNOG" id="arCOG01035">
    <property type="taxonomic scope" value="Archaea"/>
</dbReference>
<reference evidence="1 2" key="1">
    <citation type="journal article" date="2013" name="Appl. Environ. Microbiol.">
        <title>Variation of the Virus-Related Elements within Syntenic Genomes of the Hyperthermophilic Archaeon Aeropyrum.</title>
        <authorList>
            <person name="Daifuku T."/>
            <person name="Yoshida T."/>
            <person name="Kitamura T."/>
            <person name="Kawaichi S."/>
            <person name="Inoue T."/>
            <person name="Nomura K."/>
            <person name="Yoshida Y."/>
            <person name="Kuno S."/>
            <person name="Sako Y."/>
        </authorList>
    </citation>
    <scope>NUCLEOTIDE SEQUENCE [LARGE SCALE GENOMIC DNA]</scope>
    <source>
        <strain evidence="1 2">SY1</strain>
    </source>
</reference>
<dbReference type="GO" id="GO:0005737">
    <property type="term" value="C:cytoplasm"/>
    <property type="evidence" value="ECO:0007669"/>
    <property type="project" value="TreeGrafter"/>
</dbReference>
<dbReference type="InterPro" id="IPR036291">
    <property type="entry name" value="NAD(P)-bd_dom_sf"/>
</dbReference>
<dbReference type="STRING" id="1198449.ACAM_0599"/>
<dbReference type="RefSeq" id="WP_022541342.1">
    <property type="nucleotide sequence ID" value="NC_022521.1"/>
</dbReference>
<dbReference type="EMBL" id="AP012489">
    <property type="protein sequence ID" value="BAN90068.1"/>
    <property type="molecule type" value="Genomic_DNA"/>
</dbReference>
<dbReference type="Proteomes" id="UP000016887">
    <property type="component" value="Chromosome"/>
</dbReference>
<protein>
    <submittedName>
        <fullName evidence="1">Ornithine cyclodeaminase</fullName>
        <ecNumber evidence="1">4.3.1.12</ecNumber>
    </submittedName>
</protein>
<organism evidence="1 2">
    <name type="scientific">Aeropyrum camini SY1 = JCM 12091</name>
    <dbReference type="NCBI Taxonomy" id="1198449"/>
    <lineage>
        <taxon>Archaea</taxon>
        <taxon>Thermoproteota</taxon>
        <taxon>Thermoprotei</taxon>
        <taxon>Desulfurococcales</taxon>
        <taxon>Desulfurococcaceae</taxon>
        <taxon>Aeropyrum</taxon>
    </lineage>
</organism>
<dbReference type="Gene3D" id="3.40.50.720">
    <property type="entry name" value="NAD(P)-binding Rossmann-like Domain"/>
    <property type="match status" value="1"/>
</dbReference>
<sequence length="293" mass="31499">MGHVEGVVEPHSLVKLLEDLLRGENDEAPRSSISLGGSWLGAMVAGGMGYFSAKIVGVYPENPGRGLPLVRGVLLLFRGSDGEKLLDIPAEEPTGWRTAAASALALSKLGFRGGGVLGVIGAGVQARYHLRVLLQIFRFDEILVASRRMETGERLAREFGGRRVGRRDLLRRSDVVVAATNSREPVVEGDFLRSGAYVVSVGAPRPVRELDDSVKRRASCILVDSAIACEESDDACGVEAVTLRDYVRGAASCRWGDVYVYKSVGTPLFDLAIAIHIYERLSGRGKVSTSSSE</sequence>
<dbReference type="PIRSF" id="PIRSF001439">
    <property type="entry name" value="CryM"/>
    <property type="match status" value="1"/>
</dbReference>
<dbReference type="PANTHER" id="PTHR13812:SF19">
    <property type="entry name" value="KETIMINE REDUCTASE MU-CRYSTALLIN"/>
    <property type="match status" value="1"/>
</dbReference>
<name>U3TDL4_9CREN</name>
<dbReference type="Gene3D" id="3.30.1780.10">
    <property type="entry name" value="ornithine cyclodeaminase, domain 1"/>
    <property type="match status" value="1"/>
</dbReference>
<dbReference type="InterPro" id="IPR003462">
    <property type="entry name" value="ODC_Mu_crystall"/>
</dbReference>
<keyword evidence="1" id="KW-0456">Lyase</keyword>
<dbReference type="InterPro" id="IPR023401">
    <property type="entry name" value="ODC_N"/>
</dbReference>
<gene>
    <name evidence="1" type="primary">ocd</name>
    <name evidence="1" type="ORF">ACAM_0599</name>
</gene>
<dbReference type="KEGG" id="acj:ACAM_0599"/>
<dbReference type="Pfam" id="PF02423">
    <property type="entry name" value="OCD_Mu_crystall"/>
    <property type="match status" value="1"/>
</dbReference>
<accession>U3TDL4</accession>
<dbReference type="AlphaFoldDB" id="U3TDL4"/>
<evidence type="ECO:0000313" key="2">
    <source>
        <dbReference type="Proteomes" id="UP000016887"/>
    </source>
</evidence>